<gene>
    <name evidence="1" type="ORF">DL240_18315</name>
</gene>
<dbReference type="InterPro" id="IPR011989">
    <property type="entry name" value="ARM-like"/>
</dbReference>
<evidence type="ECO:0000313" key="2">
    <source>
        <dbReference type="Proteomes" id="UP000249169"/>
    </source>
</evidence>
<protein>
    <recommendedName>
        <fullName evidence="3">HEAT repeat domain-containing protein</fullName>
    </recommendedName>
</protein>
<organism evidence="1 2">
    <name type="scientific">Lujinxingia litoralis</name>
    <dbReference type="NCBI Taxonomy" id="2211119"/>
    <lineage>
        <taxon>Bacteria</taxon>
        <taxon>Deltaproteobacteria</taxon>
        <taxon>Bradymonadales</taxon>
        <taxon>Lujinxingiaceae</taxon>
        <taxon>Lujinxingia</taxon>
    </lineage>
</organism>
<dbReference type="Gene3D" id="1.25.10.10">
    <property type="entry name" value="Leucine-rich Repeat Variant"/>
    <property type="match status" value="1"/>
</dbReference>
<comment type="caution">
    <text evidence="1">The sequence shown here is derived from an EMBL/GenBank/DDBJ whole genome shotgun (WGS) entry which is preliminary data.</text>
</comment>
<name>A0A328C186_9DELT</name>
<sequence length="223" mass="24941">MYVQPGERSYAIEQLREIGNEDAVGALLARFEQTAPNHTTDADEKQFVYEVLVDLGRRGEADVVGVITTYLKRVEEKINWPLKVLTDLLSLDDMVQVVVELLQGTSVDYTLNPEKKQELMLRAAEFSNPALAEEVARFVEDDNETIRFLAVDALLAQNEDELALQALTPRLTREDSLRILQKLAEAFAERPAWSIAEDQREAVAQALPRGFSLDGEGLVVAGR</sequence>
<evidence type="ECO:0000313" key="1">
    <source>
        <dbReference type="EMBL" id="RAL20173.1"/>
    </source>
</evidence>
<reference evidence="1 2" key="1">
    <citation type="submission" date="2018-05" db="EMBL/GenBank/DDBJ databases">
        <title>Lujinxingia marina gen. nov. sp. nov., a new facultative anaerobic member of the class Deltaproteobacteria, and proposal of Lujinxingaceae fam. nov.</title>
        <authorList>
            <person name="Li C.-M."/>
        </authorList>
    </citation>
    <scope>NUCLEOTIDE SEQUENCE [LARGE SCALE GENOMIC DNA]</scope>
    <source>
        <strain evidence="1 2">B210</strain>
    </source>
</reference>
<evidence type="ECO:0008006" key="3">
    <source>
        <dbReference type="Google" id="ProtNLM"/>
    </source>
</evidence>
<accession>A0A328C186</accession>
<dbReference type="Proteomes" id="UP000249169">
    <property type="component" value="Unassembled WGS sequence"/>
</dbReference>
<dbReference type="EMBL" id="QHKO01000013">
    <property type="protein sequence ID" value="RAL20173.1"/>
    <property type="molecule type" value="Genomic_DNA"/>
</dbReference>
<keyword evidence="2" id="KW-1185">Reference proteome</keyword>
<dbReference type="AlphaFoldDB" id="A0A328C186"/>
<proteinExistence type="predicted"/>